<evidence type="ECO:0000259" key="2">
    <source>
        <dbReference type="Pfam" id="PF01266"/>
    </source>
</evidence>
<dbReference type="Pfam" id="PF01266">
    <property type="entry name" value="DAO"/>
    <property type="match status" value="1"/>
</dbReference>
<dbReference type="InterPro" id="IPR036188">
    <property type="entry name" value="FAD/NAD-bd_sf"/>
</dbReference>
<gene>
    <name evidence="3" type="ORF">GCM10022236_39640</name>
</gene>
<dbReference type="EMBL" id="BAABAB010000031">
    <property type="protein sequence ID" value="GAA3633135.1"/>
    <property type="molecule type" value="Genomic_DNA"/>
</dbReference>
<keyword evidence="1" id="KW-0560">Oxidoreductase</keyword>
<dbReference type="SUPFAM" id="SSF51905">
    <property type="entry name" value="FAD/NAD(P)-binding domain"/>
    <property type="match status" value="1"/>
</dbReference>
<protein>
    <submittedName>
        <fullName evidence="3">FAD-binding oxidoreductase</fullName>
    </submittedName>
</protein>
<dbReference type="RefSeq" id="WP_344807833.1">
    <property type="nucleotide sequence ID" value="NZ_BAABAB010000031.1"/>
</dbReference>
<accession>A0ABP7AI97</accession>
<sequence length="406" mass="43152">MRGRRPGDASHQLQHVVALTTPSDPLPSAVEVAVIGGGIIGVSIAYHLAAAGVAGVLVIERNSLGSGSSAKPLGGVRATFSDPGNIRLGLRSLGAFEDFCTTCGAEIGLHQVGYLFLCRSASELAAVEASVRLQNELGCDSRMISPDEAYELNPFLDPSRLLGASFSPRDGYAEPALVVAGYAAAASRYGARFAEHTEVFELGTGADGVHRILTRRGELRANAVVIAAGAWSTRLGAMLGLHLPIEPVRRQIGFTPQRPEPHPTVPFTLDLSTTLYFHNYRNGLLLGISDAEEEPGLCREFSYGWTRAFDAAAEVVAPALAHQPLVGGWAGLYENSPDHNAMIGRADVPGVFYATGFSGHGFLQGPAVGEIVRDLYLGREPFMDPTPFSADRFAAHGTRLDEVHII</sequence>
<reference evidence="4" key="1">
    <citation type="journal article" date="2019" name="Int. J. Syst. Evol. Microbiol.">
        <title>The Global Catalogue of Microorganisms (GCM) 10K type strain sequencing project: providing services to taxonomists for standard genome sequencing and annotation.</title>
        <authorList>
            <consortium name="The Broad Institute Genomics Platform"/>
            <consortium name="The Broad Institute Genome Sequencing Center for Infectious Disease"/>
            <person name="Wu L."/>
            <person name="Ma J."/>
        </authorList>
    </citation>
    <scope>NUCLEOTIDE SEQUENCE [LARGE SCALE GENOMIC DNA]</scope>
    <source>
        <strain evidence="4">JCM 16929</strain>
    </source>
</reference>
<dbReference type="Gene3D" id="3.30.9.10">
    <property type="entry name" value="D-Amino Acid Oxidase, subunit A, domain 2"/>
    <property type="match status" value="1"/>
</dbReference>
<dbReference type="Gene3D" id="3.50.50.60">
    <property type="entry name" value="FAD/NAD(P)-binding domain"/>
    <property type="match status" value="1"/>
</dbReference>
<dbReference type="PANTHER" id="PTHR13847">
    <property type="entry name" value="SARCOSINE DEHYDROGENASE-RELATED"/>
    <property type="match status" value="1"/>
</dbReference>
<keyword evidence="4" id="KW-1185">Reference proteome</keyword>
<feature type="domain" description="FAD dependent oxidoreductase" evidence="2">
    <location>
        <begin position="32"/>
        <end position="375"/>
    </location>
</feature>
<evidence type="ECO:0000256" key="1">
    <source>
        <dbReference type="ARBA" id="ARBA00023002"/>
    </source>
</evidence>
<dbReference type="InterPro" id="IPR006076">
    <property type="entry name" value="FAD-dep_OxRdtase"/>
</dbReference>
<evidence type="ECO:0000313" key="4">
    <source>
        <dbReference type="Proteomes" id="UP001501490"/>
    </source>
</evidence>
<proteinExistence type="predicted"/>
<organism evidence="3 4">
    <name type="scientific">Microlunatus ginsengisoli</name>
    <dbReference type="NCBI Taxonomy" id="363863"/>
    <lineage>
        <taxon>Bacteria</taxon>
        <taxon>Bacillati</taxon>
        <taxon>Actinomycetota</taxon>
        <taxon>Actinomycetes</taxon>
        <taxon>Propionibacteriales</taxon>
        <taxon>Propionibacteriaceae</taxon>
        <taxon>Microlunatus</taxon>
    </lineage>
</organism>
<comment type="caution">
    <text evidence="3">The sequence shown here is derived from an EMBL/GenBank/DDBJ whole genome shotgun (WGS) entry which is preliminary data.</text>
</comment>
<dbReference type="Proteomes" id="UP001501490">
    <property type="component" value="Unassembled WGS sequence"/>
</dbReference>
<evidence type="ECO:0000313" key="3">
    <source>
        <dbReference type="EMBL" id="GAA3633135.1"/>
    </source>
</evidence>
<name>A0ABP7AI97_9ACTN</name>
<dbReference type="PANTHER" id="PTHR13847:SF287">
    <property type="entry name" value="FAD-DEPENDENT OXIDOREDUCTASE DOMAIN-CONTAINING PROTEIN 1"/>
    <property type="match status" value="1"/>
</dbReference>